<dbReference type="Proteomes" id="UP001148299">
    <property type="component" value="Unassembled WGS sequence"/>
</dbReference>
<evidence type="ECO:0000313" key="2">
    <source>
        <dbReference type="EMBL" id="KAJ5361883.1"/>
    </source>
</evidence>
<feature type="compositionally biased region" description="Pro residues" evidence="1">
    <location>
        <begin position="150"/>
        <end position="171"/>
    </location>
</feature>
<feature type="compositionally biased region" description="Basic and acidic residues" evidence="1">
    <location>
        <begin position="26"/>
        <end position="35"/>
    </location>
</feature>
<name>A0A9W9UY63_PENBR</name>
<reference evidence="2" key="1">
    <citation type="submission" date="2022-12" db="EMBL/GenBank/DDBJ databases">
        <authorList>
            <person name="Petersen C."/>
        </authorList>
    </citation>
    <scope>NUCLEOTIDE SEQUENCE</scope>
    <source>
        <strain evidence="2">IBT 35675</strain>
    </source>
</reference>
<dbReference type="EMBL" id="JAPZBR010000002">
    <property type="protein sequence ID" value="KAJ5361883.1"/>
    <property type="molecule type" value="Genomic_DNA"/>
</dbReference>
<evidence type="ECO:0000256" key="1">
    <source>
        <dbReference type="SAM" id="MobiDB-lite"/>
    </source>
</evidence>
<feature type="region of interest" description="Disordered" evidence="1">
    <location>
        <begin position="96"/>
        <end position="244"/>
    </location>
</feature>
<keyword evidence="3" id="KW-1185">Reference proteome</keyword>
<evidence type="ECO:0000313" key="3">
    <source>
        <dbReference type="Proteomes" id="UP001148299"/>
    </source>
</evidence>
<feature type="compositionally biased region" description="Acidic residues" evidence="1">
    <location>
        <begin position="36"/>
        <end position="66"/>
    </location>
</feature>
<comment type="caution">
    <text evidence="2">The sequence shown here is derived from an EMBL/GenBank/DDBJ whole genome shotgun (WGS) entry which is preliminary data.</text>
</comment>
<feature type="compositionally biased region" description="Polar residues" evidence="1">
    <location>
        <begin position="174"/>
        <end position="187"/>
    </location>
</feature>
<gene>
    <name evidence="2" type="ORF">N7541_002727</name>
</gene>
<reference evidence="2" key="2">
    <citation type="journal article" date="2023" name="IMA Fungus">
        <title>Comparative genomic study of the Penicillium genus elucidates a diverse pangenome and 15 lateral gene transfer events.</title>
        <authorList>
            <person name="Petersen C."/>
            <person name="Sorensen T."/>
            <person name="Nielsen M.R."/>
            <person name="Sondergaard T.E."/>
            <person name="Sorensen J.L."/>
            <person name="Fitzpatrick D.A."/>
            <person name="Frisvad J.C."/>
            <person name="Nielsen K.L."/>
        </authorList>
    </citation>
    <scope>NUCLEOTIDE SEQUENCE</scope>
    <source>
        <strain evidence="2">IBT 35675</strain>
    </source>
</reference>
<feature type="region of interest" description="Disordered" evidence="1">
    <location>
        <begin position="1"/>
        <end position="83"/>
    </location>
</feature>
<organism evidence="2 3">
    <name type="scientific">Penicillium brevicompactum</name>
    <dbReference type="NCBI Taxonomy" id="5074"/>
    <lineage>
        <taxon>Eukaryota</taxon>
        <taxon>Fungi</taxon>
        <taxon>Dikarya</taxon>
        <taxon>Ascomycota</taxon>
        <taxon>Pezizomycotina</taxon>
        <taxon>Eurotiomycetes</taxon>
        <taxon>Eurotiomycetidae</taxon>
        <taxon>Eurotiales</taxon>
        <taxon>Aspergillaceae</taxon>
        <taxon>Penicillium</taxon>
    </lineage>
</organism>
<protein>
    <submittedName>
        <fullName evidence="2">Uncharacterized protein</fullName>
    </submittedName>
</protein>
<sequence>MIRQLLFGSKSEDEQNTQKDGTPAHIYEKELKEEELKEEEADERWDEKDEELSEDYSEREEGDEIRDNEPQNSPEGPQPLGAWGCIGRCIRRCRCRRDPSRNDDGGGDDGDDRNAKSVKLVTLVSSRNNNNNNSTTQQPAAPTGRAPVPALVPAPRPLAPPARPAPRPPTAPTGNETRSQGSSGNKRPSSDPEGPEGKRQQTKPPGDDPENWTQPWPESTADPVPKVEEPVVTRPTPSEQEEMMELRRRGRELQEWIADPNAPGCNVEFEHVDMKRLMSMFAEICGDEDPRKGFGSIVVGAPSHIRTNMASLGLPMERDYRDVHMTKLCQNADGIMGRNHYTLVMRHGMLASLDIRRFNGPYWPQVCQAVWRLDPANEMEDLKYFYVVDIINKQTEQFLGKYMDEARGYVVPDDQLQPHILDYGTKEYQEVLGTQIGRGVARFILSAFPRGTRRIGRIAVFLHDGKHIQLRFDFEPSNTGGA</sequence>
<proteinExistence type="predicted"/>
<accession>A0A9W9UY63</accession>
<dbReference type="AlphaFoldDB" id="A0A9W9UY63"/>